<protein>
    <recommendedName>
        <fullName evidence="3">Zinc metalloproteinase</fullName>
    </recommendedName>
</protein>
<dbReference type="InterPro" id="IPR036404">
    <property type="entry name" value="Jacalin-like_lectin_dom_sf"/>
</dbReference>
<dbReference type="EnsemblMetazoa" id="CLYHEMT023711.1">
    <property type="protein sequence ID" value="CLYHEMP023711.1"/>
    <property type="gene ID" value="CLYHEMG023711"/>
</dbReference>
<dbReference type="InterPro" id="IPR053002">
    <property type="entry name" value="Metalloproteinase_M10B"/>
</dbReference>
<sequence length="644" mass="73101">LGIKMKLLNWPCDKIKTTIPLVYIHGQFNVERETIPKEITCGARKWPIVDGQFKIFHDVILGSSDVILEWENKNGELERKKVQVDFVKDENERFFQPIYIVCKNTDGSFTSPNGLNNTLQHAIKKLQFNLRLIQVFFQESLHENHFERASFRLCENEAGEPDIKIMQSDLDIEDTKGMTPDDLYRYFHKELCVKFGTSPLCKYVAFMSCTRYHPPEGETDFTTSKIMSYARGHAALGGGRLALFGTGSLHTWTSSLDDLVKCFTDERMIDRTKFFDDSCMRGSYWANYSTTLGATIHEVGHCLDLAHTKHGIMARGHDDMNFFYTQVKGQTCHDTATAVHSKDEPLIGLDDSGKYKGAHWYRSSAALLNCHKWLRYSKSSQSTTQSNIEISLHPNLLGPYGCVGTEKVRFNSKEWLKESSLTKLVGIVFYYGEFLEGIQFQGVKQNSENGKECSAQSLVESPIYGSKTDETLKYQFTLQPHEAMESIQIRSGAWIDALQITTTLQSTQFLGGDGGDLQKLKMKGGFETFSWIGTADQYVTSLCFLTNRTDVTSYSKESPSNPSANQISFCSNNPVRLVEIYDQNNGEVTWYKEIEQSENTCDLSLDLLKIIGEKGFTVLKGSVWDCQGNSRRFEFGKNIFELIE</sequence>
<name>A0A7M5XLY6_9CNID</name>
<dbReference type="InterPro" id="IPR021917">
    <property type="entry name" value="Unchr_Zn-peptidase-like"/>
</dbReference>
<dbReference type="Proteomes" id="UP000594262">
    <property type="component" value="Unplaced"/>
</dbReference>
<dbReference type="PANTHER" id="PTHR21054:SF2">
    <property type="entry name" value="MIP04191P"/>
    <property type="match status" value="1"/>
</dbReference>
<dbReference type="Gene3D" id="2.100.10.30">
    <property type="entry name" value="Jacalin-like lectin domain"/>
    <property type="match status" value="1"/>
</dbReference>
<dbReference type="AlphaFoldDB" id="A0A7M5XLY6"/>
<dbReference type="OrthoDB" id="74460at2759"/>
<proteinExistence type="predicted"/>
<keyword evidence="2" id="KW-1185">Reference proteome</keyword>
<dbReference type="Pfam" id="PF12044">
    <property type="entry name" value="Metallopep"/>
    <property type="match status" value="1"/>
</dbReference>
<evidence type="ECO:0008006" key="3">
    <source>
        <dbReference type="Google" id="ProtNLM"/>
    </source>
</evidence>
<dbReference type="SUPFAM" id="SSF51101">
    <property type="entry name" value="Mannose-binding lectins"/>
    <property type="match status" value="1"/>
</dbReference>
<dbReference type="PANTHER" id="PTHR21054">
    <property type="entry name" value="ZINC METALLOPROTEINASE-RELATED"/>
    <property type="match status" value="1"/>
</dbReference>
<evidence type="ECO:0000313" key="1">
    <source>
        <dbReference type="EnsemblMetazoa" id="CLYHEMP023711.1"/>
    </source>
</evidence>
<organism evidence="1 2">
    <name type="scientific">Clytia hemisphaerica</name>
    <dbReference type="NCBI Taxonomy" id="252671"/>
    <lineage>
        <taxon>Eukaryota</taxon>
        <taxon>Metazoa</taxon>
        <taxon>Cnidaria</taxon>
        <taxon>Hydrozoa</taxon>
        <taxon>Hydroidolina</taxon>
        <taxon>Leptothecata</taxon>
        <taxon>Obeliida</taxon>
        <taxon>Clytiidae</taxon>
        <taxon>Clytia</taxon>
    </lineage>
</organism>
<accession>A0A7M5XLY6</accession>
<reference evidence="1" key="1">
    <citation type="submission" date="2021-01" db="UniProtKB">
        <authorList>
            <consortium name="EnsemblMetazoa"/>
        </authorList>
    </citation>
    <scope>IDENTIFICATION</scope>
</reference>
<evidence type="ECO:0000313" key="2">
    <source>
        <dbReference type="Proteomes" id="UP000594262"/>
    </source>
</evidence>